<name>S3CX48_GLAL2</name>
<dbReference type="HOGENOM" id="CLU_427610_0_0_1"/>
<dbReference type="EMBL" id="KE145363">
    <property type="protein sequence ID" value="EPE30922.1"/>
    <property type="molecule type" value="Genomic_DNA"/>
</dbReference>
<feature type="region of interest" description="Disordered" evidence="1">
    <location>
        <begin position="541"/>
        <end position="567"/>
    </location>
</feature>
<proteinExistence type="predicted"/>
<evidence type="ECO:0000256" key="1">
    <source>
        <dbReference type="SAM" id="MobiDB-lite"/>
    </source>
</evidence>
<organism evidence="2 3">
    <name type="scientific">Glarea lozoyensis (strain ATCC 20868 / MF5171)</name>
    <dbReference type="NCBI Taxonomy" id="1116229"/>
    <lineage>
        <taxon>Eukaryota</taxon>
        <taxon>Fungi</taxon>
        <taxon>Dikarya</taxon>
        <taxon>Ascomycota</taxon>
        <taxon>Pezizomycotina</taxon>
        <taxon>Leotiomycetes</taxon>
        <taxon>Helotiales</taxon>
        <taxon>Helotiaceae</taxon>
        <taxon>Glarea</taxon>
    </lineage>
</organism>
<accession>S3CX48</accession>
<dbReference type="GeneID" id="19462944"/>
<gene>
    <name evidence="2" type="ORF">GLAREA_03889</name>
</gene>
<feature type="region of interest" description="Disordered" evidence="1">
    <location>
        <begin position="429"/>
        <end position="525"/>
    </location>
</feature>
<dbReference type="OrthoDB" id="10300511at2759"/>
<evidence type="ECO:0000313" key="2">
    <source>
        <dbReference type="EMBL" id="EPE30922.1"/>
    </source>
</evidence>
<protein>
    <submittedName>
        <fullName evidence="2">Uncharacterized protein</fullName>
    </submittedName>
</protein>
<keyword evidence="3" id="KW-1185">Reference proteome</keyword>
<dbReference type="AlphaFoldDB" id="S3CX48"/>
<evidence type="ECO:0000313" key="3">
    <source>
        <dbReference type="Proteomes" id="UP000016922"/>
    </source>
</evidence>
<dbReference type="Proteomes" id="UP000016922">
    <property type="component" value="Unassembled WGS sequence"/>
</dbReference>
<dbReference type="RefSeq" id="XP_008082333.1">
    <property type="nucleotide sequence ID" value="XM_008084142.1"/>
</dbReference>
<reference evidence="2 3" key="1">
    <citation type="journal article" date="2013" name="BMC Genomics">
        <title>Genomics-driven discovery of the pneumocandin biosynthetic gene cluster in the fungus Glarea lozoyensis.</title>
        <authorList>
            <person name="Chen L."/>
            <person name="Yue Q."/>
            <person name="Zhang X."/>
            <person name="Xiang M."/>
            <person name="Wang C."/>
            <person name="Li S."/>
            <person name="Che Y."/>
            <person name="Ortiz-Lopez F.J."/>
            <person name="Bills G.F."/>
            <person name="Liu X."/>
            <person name="An Z."/>
        </authorList>
    </citation>
    <scope>NUCLEOTIDE SEQUENCE [LARGE SCALE GENOMIC DNA]</scope>
    <source>
        <strain evidence="3">ATCC 20868 / MF5171</strain>
    </source>
</reference>
<dbReference type="KEGG" id="glz:GLAREA_03889"/>
<sequence length="640" mass="71422">MARSKIRDLFEGVSCDNPGISNVLTTGDIRALSHFFSGNKILPPARVEAIQSQLRDLIMISIEEPVDFTDTEWLLFFYNLRALEDKKSMRMKMWIVDAIGAFYGVNASAALGVVEAAPMARPVFEEMKWILRQPLTCSTLNPKERSGHRLKFTTSEITEIVRPKIGKIPVPKDQPSKKPVEMTKALRRLDERTEGYSSFTRIKAVFRNEDGKMGDIGDGLKIQTRFEDGSLGKYLGGIFARRKGSQGPFYEQPTFHANNDGWEPVDFVWEDGTTGNTAEIGYEWHMEAANENPGKNNIVSRIPQPRNPHKTYTTLVKAEGILPEQPRKVKLIPPTWIRLGDDVEMSGMGHSGIIRDAPAIQKLNRVHSPDDFLVTKDTPLEDQLAIIARQEEEIAQLLAAKNGPEDQSAIISRQQAEIAQLKAARGLAKKVPSSEKSFRSRPIPSKEPSLVYRTKSSETELQSPMQPKERRMPRKAPRKTAASSKKGSHKQLVILSGSPNGSQTRWAPYESKPLSTPKEDVEEKPVKETILQALVQEEDNKDVAAPEESTKHHQLGTAKTKPATQKDARAYVLATSPDEEKIITPANLPRHIEATVNNDIVVLAGEPPIKKRGRGRPKKITTVTTIKLEEGEEADLYGDE</sequence>
<feature type="compositionally biased region" description="Basic and acidic residues" evidence="1">
    <location>
        <begin position="541"/>
        <end position="551"/>
    </location>
</feature>